<dbReference type="AlphaFoldDB" id="A0A9Q4KVW9"/>
<evidence type="ECO:0000256" key="1">
    <source>
        <dbReference type="SAM" id="MobiDB-lite"/>
    </source>
</evidence>
<dbReference type="EMBL" id="JAKELO010000002">
    <property type="protein sequence ID" value="MDE4908601.1"/>
    <property type="molecule type" value="Genomic_DNA"/>
</dbReference>
<feature type="compositionally biased region" description="Acidic residues" evidence="1">
    <location>
        <begin position="78"/>
        <end position="87"/>
    </location>
</feature>
<feature type="transmembrane region" description="Helical" evidence="2">
    <location>
        <begin position="196"/>
        <end position="215"/>
    </location>
</feature>
<evidence type="ECO:0000256" key="2">
    <source>
        <dbReference type="SAM" id="Phobius"/>
    </source>
</evidence>
<name>A0A9Q4KVW9_9EURY</name>
<dbReference type="Proteomes" id="UP001143747">
    <property type="component" value="Unassembled WGS sequence"/>
</dbReference>
<comment type="caution">
    <text evidence="3">The sequence shown here is derived from an EMBL/GenBank/DDBJ whole genome shotgun (WGS) entry which is preliminary data.</text>
</comment>
<evidence type="ECO:0000313" key="4">
    <source>
        <dbReference type="Proteomes" id="UP001143747"/>
    </source>
</evidence>
<accession>A0A9Q4KVW9</accession>
<dbReference type="RefSeq" id="WP_274925222.1">
    <property type="nucleotide sequence ID" value="NZ_JAKELO010000002.1"/>
</dbReference>
<organism evidence="3 4">
    <name type="scientific">Methanogenium marinum</name>
    <dbReference type="NCBI Taxonomy" id="348610"/>
    <lineage>
        <taxon>Archaea</taxon>
        <taxon>Methanobacteriati</taxon>
        <taxon>Methanobacteriota</taxon>
        <taxon>Stenosarchaea group</taxon>
        <taxon>Methanomicrobia</taxon>
        <taxon>Methanomicrobiales</taxon>
        <taxon>Methanomicrobiaceae</taxon>
        <taxon>Methanogenium</taxon>
    </lineage>
</organism>
<feature type="compositionally biased region" description="Low complexity" evidence="1">
    <location>
        <begin position="143"/>
        <end position="161"/>
    </location>
</feature>
<feature type="compositionally biased region" description="Polar residues" evidence="1">
    <location>
        <begin position="173"/>
        <end position="186"/>
    </location>
</feature>
<keyword evidence="2" id="KW-1133">Transmembrane helix</keyword>
<keyword evidence="2" id="KW-0812">Transmembrane</keyword>
<feature type="compositionally biased region" description="Basic and acidic residues" evidence="1">
    <location>
        <begin position="97"/>
        <end position="122"/>
    </location>
</feature>
<protein>
    <submittedName>
        <fullName evidence="3">Zinc ribbon domain-containing protein</fullName>
    </submittedName>
</protein>
<evidence type="ECO:0000313" key="3">
    <source>
        <dbReference type="EMBL" id="MDE4908601.1"/>
    </source>
</evidence>
<sequence>MVKYMFCPNCGANIPVGLHVCPECGTEISVSHNHGGSEYTPFIVAEDTRDAHTPFGPVREGARGWGGDVSQPAIIEAEEGELPDESPDCQITSSRTDMADRTMSDEDTLSERWEEDLSKENDMENAPSEDEILSVTGNGRIRPSVASSSGSVPSPGQSSAPIESVSPDDSKNKSCPSASFSYTESKPTSRRRSMTAGLAVMIFVVLGLAILIYGLPGQGSGDILVATPTPLPTVLPDETPVSTTELVPIFAPSENLILSVSAYGGGYKVEIDGGLMENEVATILVAVEDTGGLHTMEWVYPSRHESFIMAREAYNGTPSAIEHVVATATYTDGKKEVVFSGDL</sequence>
<keyword evidence="2" id="KW-0472">Membrane</keyword>
<keyword evidence="4" id="KW-1185">Reference proteome</keyword>
<gene>
    <name evidence="3" type="ORF">L0665_08285</name>
</gene>
<proteinExistence type="predicted"/>
<feature type="region of interest" description="Disordered" evidence="1">
    <location>
        <begin position="78"/>
        <end position="188"/>
    </location>
</feature>
<reference evidence="3" key="1">
    <citation type="submission" date="2022-01" db="EMBL/GenBank/DDBJ databases">
        <title>Draft genome of Methanogenium marinum DSM 15558.</title>
        <authorList>
            <person name="Chen S.-C."/>
            <person name="You Y.-T."/>
        </authorList>
    </citation>
    <scope>NUCLEOTIDE SEQUENCE</scope>
    <source>
        <strain evidence="3">DSM 15558</strain>
    </source>
</reference>